<dbReference type="Pfam" id="PF02518">
    <property type="entry name" value="HATPase_c"/>
    <property type="match status" value="1"/>
</dbReference>
<proteinExistence type="predicted"/>
<evidence type="ECO:0000256" key="2">
    <source>
        <dbReference type="ARBA" id="ARBA00012438"/>
    </source>
</evidence>
<evidence type="ECO:0000313" key="8">
    <source>
        <dbReference type="EMBL" id="WWD82404.1"/>
    </source>
</evidence>
<evidence type="ECO:0000256" key="3">
    <source>
        <dbReference type="ARBA" id="ARBA00022553"/>
    </source>
</evidence>
<keyword evidence="8" id="KW-0808">Transferase</keyword>
<dbReference type="EC" id="2.7.13.3" evidence="2"/>
<gene>
    <name evidence="8" type="primary">rcsC_4</name>
    <name evidence="8" type="ORF">TEGL_07910</name>
</gene>
<dbReference type="SMART" id="SM00388">
    <property type="entry name" value="HisKA"/>
    <property type="match status" value="1"/>
</dbReference>
<dbReference type="InterPro" id="IPR036097">
    <property type="entry name" value="HisK_dim/P_sf"/>
</dbReference>
<dbReference type="SUPFAM" id="SSF47384">
    <property type="entry name" value="Homodimeric domain of signal transducing histidine kinase"/>
    <property type="match status" value="1"/>
</dbReference>
<keyword evidence="4 8" id="KW-0418">Kinase</keyword>
<dbReference type="InterPro" id="IPR005467">
    <property type="entry name" value="His_kinase_dom"/>
</dbReference>
<dbReference type="Proteomes" id="UP001348492">
    <property type="component" value="Chromosome"/>
</dbReference>
<keyword evidence="5" id="KW-0902">Two-component regulatory system</keyword>
<reference evidence="8 9" key="1">
    <citation type="journal article" date="2023" name="PLoS ONE">
        <title>Genome-based metabolic and phylogenomic analysis of three Terrisporobacter species.</title>
        <authorList>
            <person name="Boer T."/>
            <person name="Bengelsdorf F.R."/>
            <person name="Bomeke M."/>
            <person name="Daniel R."/>
            <person name="Poehlein A."/>
        </authorList>
    </citation>
    <scope>NUCLEOTIDE SEQUENCE [LARGE SCALE GENOMIC DNA]</scope>
    <source>
        <strain evidence="8 9">DSM 1288</strain>
    </source>
</reference>
<dbReference type="InterPro" id="IPR036890">
    <property type="entry name" value="HATPase_C_sf"/>
</dbReference>
<evidence type="ECO:0000313" key="9">
    <source>
        <dbReference type="Proteomes" id="UP001348492"/>
    </source>
</evidence>
<feature type="transmembrane region" description="Helical" evidence="6">
    <location>
        <begin position="7"/>
        <end position="27"/>
    </location>
</feature>
<dbReference type="InterPro" id="IPR003594">
    <property type="entry name" value="HATPase_dom"/>
</dbReference>
<name>A0ABZ2ERM1_9FIRM</name>
<keyword evidence="6" id="KW-0472">Membrane</keyword>
<evidence type="ECO:0000256" key="5">
    <source>
        <dbReference type="ARBA" id="ARBA00023012"/>
    </source>
</evidence>
<dbReference type="Pfam" id="PF00512">
    <property type="entry name" value="HisKA"/>
    <property type="match status" value="1"/>
</dbReference>
<organism evidence="8 9">
    <name type="scientific">Terrisporobacter glycolicus ATCC 14880 = DSM 1288</name>
    <dbReference type="NCBI Taxonomy" id="1121315"/>
    <lineage>
        <taxon>Bacteria</taxon>
        <taxon>Bacillati</taxon>
        <taxon>Bacillota</taxon>
        <taxon>Clostridia</taxon>
        <taxon>Peptostreptococcales</taxon>
        <taxon>Peptostreptococcaceae</taxon>
        <taxon>Terrisporobacter</taxon>
    </lineage>
</organism>
<dbReference type="InterPro" id="IPR004358">
    <property type="entry name" value="Sig_transdc_His_kin-like_C"/>
</dbReference>
<dbReference type="Pfam" id="PF04392">
    <property type="entry name" value="ABC_sub_bind"/>
    <property type="match status" value="1"/>
</dbReference>
<evidence type="ECO:0000256" key="4">
    <source>
        <dbReference type="ARBA" id="ARBA00022777"/>
    </source>
</evidence>
<dbReference type="Gene3D" id="1.10.287.130">
    <property type="match status" value="1"/>
</dbReference>
<dbReference type="GO" id="GO:0004673">
    <property type="term" value="F:protein histidine kinase activity"/>
    <property type="evidence" value="ECO:0007669"/>
    <property type="project" value="UniProtKB-EC"/>
</dbReference>
<dbReference type="Gene3D" id="3.30.565.10">
    <property type="entry name" value="Histidine kinase-like ATPase, C-terminal domain"/>
    <property type="match status" value="1"/>
</dbReference>
<dbReference type="CDD" id="cd00082">
    <property type="entry name" value="HisKA"/>
    <property type="match status" value="1"/>
</dbReference>
<feature type="transmembrane region" description="Helical" evidence="6">
    <location>
        <begin position="345"/>
        <end position="368"/>
    </location>
</feature>
<protein>
    <recommendedName>
        <fullName evidence="2">histidine kinase</fullName>
        <ecNumber evidence="2">2.7.13.3</ecNumber>
    </recommendedName>
</protein>
<dbReference type="SUPFAM" id="SSF55874">
    <property type="entry name" value="ATPase domain of HSP90 chaperone/DNA topoisomerase II/histidine kinase"/>
    <property type="match status" value="1"/>
</dbReference>
<dbReference type="PRINTS" id="PR00344">
    <property type="entry name" value="BCTRLSENSOR"/>
</dbReference>
<keyword evidence="3" id="KW-0597">Phosphoprotein</keyword>
<dbReference type="InterPro" id="IPR003661">
    <property type="entry name" value="HisK_dim/P_dom"/>
</dbReference>
<dbReference type="InterPro" id="IPR007487">
    <property type="entry name" value="ABC_transpt-TYRBP-like"/>
</dbReference>
<dbReference type="EMBL" id="CP117523">
    <property type="protein sequence ID" value="WWD82404.1"/>
    <property type="molecule type" value="Genomic_DNA"/>
</dbReference>
<dbReference type="PANTHER" id="PTHR43547">
    <property type="entry name" value="TWO-COMPONENT HISTIDINE KINASE"/>
    <property type="match status" value="1"/>
</dbReference>
<evidence type="ECO:0000256" key="6">
    <source>
        <dbReference type="SAM" id="Phobius"/>
    </source>
</evidence>
<keyword evidence="6" id="KW-0812">Transmembrane</keyword>
<keyword evidence="6" id="KW-1133">Transmembrane helix</keyword>
<evidence type="ECO:0000256" key="1">
    <source>
        <dbReference type="ARBA" id="ARBA00000085"/>
    </source>
</evidence>
<dbReference type="PROSITE" id="PS50109">
    <property type="entry name" value="HIS_KIN"/>
    <property type="match status" value="1"/>
</dbReference>
<keyword evidence="9" id="KW-1185">Reference proteome</keyword>
<sequence length="644" mass="74195">MGEYLKKIVVTTLTILIGINLFLYKIYAIEKKDVLFITTYSSCTSDFEKRISGIEEGLGEGIDLHTKYFSESIIENKEEQKYFVDELKNTLQEESYDAIIVGDYYTLKFAIKNRNEILKDMPIIFFGVSNSEIIEEAIRKDKVAGVKQVLFVDSTINLIKKYHPFVNNIVVINNYEDSKEIDELKNNIIPNFKGINFKFIYTSKLSENEFIHKIKSVEKGSAILTIYPNYFENSNWISDKDINKLINETNNKIPIYNLVEDGIGSGSIGGKLVSRYSQEKKVGEIAKDFIDGKNVKPLYISDNDVNKYIFDYVNMSKFQIRPNMLPRDTRLINAPKDFITLYKGLFIFIILFVVTLIIVIITLIRYLAYKKKHEEILKSAMNEIEEINRLKNHFIINMNHELKTPITVINSVMQLTKYMKKQEEQHFISEKNIVLVEDNCQRLLKLVNNIIDLEKIDSKGINLNMENVNIVEVIEDTVLSVVPYAQARNIDITFDTTEEEIIMSVDKNKIERIVLNLLSNSIKYSKKAGFVDVKIDICENNLHIVVEDDGIGIDEEHLNKIFERFVRLDNSLTRSNEGSGIGLSIVKAFVDCHNGNIYVKSIKNIGTSFIISIPIEIKDYDDENDVKQISADNHIKQELSDLYL</sequence>
<dbReference type="RefSeq" id="WP_018592762.1">
    <property type="nucleotide sequence ID" value="NZ_AUUB01000015.1"/>
</dbReference>
<accession>A0ABZ2ERM1</accession>
<dbReference type="SMART" id="SM00387">
    <property type="entry name" value="HATPase_c"/>
    <property type="match status" value="1"/>
</dbReference>
<dbReference type="Gene3D" id="3.40.50.2300">
    <property type="match status" value="2"/>
</dbReference>
<dbReference type="CDD" id="cd00075">
    <property type="entry name" value="HATPase"/>
    <property type="match status" value="1"/>
</dbReference>
<comment type="catalytic activity">
    <reaction evidence="1">
        <text>ATP + protein L-histidine = ADP + protein N-phospho-L-histidine.</text>
        <dbReference type="EC" id="2.7.13.3"/>
    </reaction>
</comment>
<evidence type="ECO:0000259" key="7">
    <source>
        <dbReference type="PROSITE" id="PS50109"/>
    </source>
</evidence>
<feature type="domain" description="Histidine kinase" evidence="7">
    <location>
        <begin position="397"/>
        <end position="617"/>
    </location>
</feature>
<dbReference type="PANTHER" id="PTHR43547:SF2">
    <property type="entry name" value="HYBRID SIGNAL TRANSDUCTION HISTIDINE KINASE C"/>
    <property type="match status" value="1"/>
</dbReference>